<dbReference type="PANTHER" id="PTHR30576">
    <property type="entry name" value="COLANIC BIOSYNTHESIS UDP-GLUCOSE LIPID CARRIER TRANSFERASE"/>
    <property type="match status" value="1"/>
</dbReference>
<feature type="transmembrane region" description="Helical" evidence="2">
    <location>
        <begin position="60"/>
        <end position="77"/>
    </location>
</feature>
<keyword evidence="4" id="KW-0808">Transferase</keyword>
<dbReference type="EMBL" id="JABFTV010000009">
    <property type="protein sequence ID" value="MCE8025887.1"/>
    <property type="molecule type" value="Genomic_DNA"/>
</dbReference>
<organism evidence="4 5">
    <name type="scientific">Billgrantia aerodenitrificans</name>
    <dbReference type="NCBI Taxonomy" id="2733483"/>
    <lineage>
        <taxon>Bacteria</taxon>
        <taxon>Pseudomonadati</taxon>
        <taxon>Pseudomonadota</taxon>
        <taxon>Gammaproteobacteria</taxon>
        <taxon>Oceanospirillales</taxon>
        <taxon>Halomonadaceae</taxon>
        <taxon>Billgrantia</taxon>
    </lineage>
</organism>
<keyword evidence="2" id="KW-0472">Membrane</keyword>
<comment type="similarity">
    <text evidence="1">Belongs to the bacterial sugar transferase family.</text>
</comment>
<proteinExistence type="inferred from homology"/>
<evidence type="ECO:0000313" key="4">
    <source>
        <dbReference type="EMBL" id="MCE8025887.1"/>
    </source>
</evidence>
<feature type="domain" description="Bacterial sugar transferase" evidence="3">
    <location>
        <begin position="184"/>
        <end position="365"/>
    </location>
</feature>
<name>A0ABS9AVJ1_9GAMM</name>
<dbReference type="InterPro" id="IPR003362">
    <property type="entry name" value="Bact_transf"/>
</dbReference>
<feature type="transmembrane region" description="Helical" evidence="2">
    <location>
        <begin position="190"/>
        <end position="210"/>
    </location>
</feature>
<feature type="transmembrane region" description="Helical" evidence="2">
    <location>
        <begin position="30"/>
        <end position="48"/>
    </location>
</feature>
<keyword evidence="2" id="KW-1133">Transmembrane helix</keyword>
<comment type="caution">
    <text evidence="4">The sequence shown here is derived from an EMBL/GenBank/DDBJ whole genome shotgun (WGS) entry which is preliminary data.</text>
</comment>
<dbReference type="Proteomes" id="UP001320272">
    <property type="component" value="Unassembled WGS sequence"/>
</dbReference>
<accession>A0ABS9AVJ1</accession>
<sequence>MGLIVASVLVYWLSITTVYRLSRFPGTKAYLFILPAITLSFAIALLILKMIGLELTRSSLALSYMTIVTYCLVEYAIDVRLRRLRLAVLPHGRAPALCQHSGVDWQLLQCPDLGQARVDGVVADLRADFPAEWKRFLANCTIHGVPVYHATSAHEMITGRVPLDYLYENEYGSLTPQEDYALIKRGLDTIAVIALSPLLLPAMVLIALVIRLDSPGSAIFTQLRMGYHCRPFIVYKFRSMYVDSEGKGFTELDCDPRITRVGRVIRKYRLDELPQLFNVLRGEMSLIGPRPESMMLTDVYERDVPFFHYRHLVRPGISGWAQVEQGYAVERDGMIRKLEYDFYYIKHFSFWLDVLIVLRTIKILVTGFGAR</sequence>
<dbReference type="PANTHER" id="PTHR30576:SF0">
    <property type="entry name" value="UNDECAPRENYL-PHOSPHATE N-ACETYLGALACTOSAMINYL 1-PHOSPHATE TRANSFERASE-RELATED"/>
    <property type="match status" value="1"/>
</dbReference>
<keyword evidence="2" id="KW-0812">Transmembrane</keyword>
<evidence type="ECO:0000313" key="5">
    <source>
        <dbReference type="Proteomes" id="UP001320272"/>
    </source>
</evidence>
<keyword evidence="5" id="KW-1185">Reference proteome</keyword>
<evidence type="ECO:0000256" key="2">
    <source>
        <dbReference type="SAM" id="Phobius"/>
    </source>
</evidence>
<gene>
    <name evidence="4" type="ORF">HOP59_17310</name>
</gene>
<reference evidence="4 5" key="1">
    <citation type="journal article" date="2021" name="Front. Microbiol.">
        <title>Aerobic Denitrification and Heterotrophic Sulfur Oxidation in the Genus Halomonas Revealed by Six Novel Species Characterizations and Genome-Based Analysis.</title>
        <authorList>
            <person name="Wang L."/>
            <person name="Shao Z."/>
        </authorList>
    </citation>
    <scope>NUCLEOTIDE SEQUENCE [LARGE SCALE GENOMIC DNA]</scope>
    <source>
        <strain evidence="4 5">MCCC 1A11058</strain>
    </source>
</reference>
<protein>
    <submittedName>
        <fullName evidence="4">Sugar transferase</fullName>
    </submittedName>
</protein>
<evidence type="ECO:0000259" key="3">
    <source>
        <dbReference type="Pfam" id="PF02397"/>
    </source>
</evidence>
<dbReference type="Pfam" id="PF02397">
    <property type="entry name" value="Bac_transf"/>
    <property type="match status" value="1"/>
</dbReference>
<dbReference type="GO" id="GO:0016740">
    <property type="term" value="F:transferase activity"/>
    <property type="evidence" value="ECO:0007669"/>
    <property type="project" value="UniProtKB-KW"/>
</dbReference>
<evidence type="ECO:0000256" key="1">
    <source>
        <dbReference type="ARBA" id="ARBA00006464"/>
    </source>
</evidence>